<dbReference type="AlphaFoldDB" id="A0AAV4LC94"/>
<dbReference type="Pfam" id="PF08282">
    <property type="entry name" value="Hydrolase_3"/>
    <property type="match status" value="2"/>
</dbReference>
<dbReference type="SUPFAM" id="SSF56784">
    <property type="entry name" value="HAD-like"/>
    <property type="match status" value="1"/>
</dbReference>
<dbReference type="Gene3D" id="3.30.1240.10">
    <property type="match status" value="1"/>
</dbReference>
<evidence type="ECO:0000313" key="1">
    <source>
        <dbReference type="EMBL" id="GIM45341.1"/>
    </source>
</evidence>
<proteinExistence type="predicted"/>
<sequence length="248" mass="28385">MSKWRLIALDMDGTLLDRDGTVSAENRKWINKAREAGIEVTLATGRHIRSARVWIEELGLRMPVVTSNGGEVWTFDHVLLDRNTLTWEDVHFLYDLAVKYKKYGTHIWANTVEEIIHWDTFPERIEHLTWLKFGYQNDNLLVIKDILRRLRAYGRFEITNSDPTNIEVNPVGVNKANGLQKVCDYLGIHHRQVVTMGDSLNDVAMLQWAGMGIAMGNAQEEVKAIADYVTMPHDQDGVAKAIEMLLKK</sequence>
<dbReference type="PANTHER" id="PTHR10000">
    <property type="entry name" value="PHOSPHOSERINE PHOSPHATASE"/>
    <property type="match status" value="1"/>
</dbReference>
<dbReference type="EMBL" id="BOQE01000001">
    <property type="protein sequence ID" value="GIM45341.1"/>
    <property type="molecule type" value="Genomic_DNA"/>
</dbReference>
<dbReference type="InterPro" id="IPR036412">
    <property type="entry name" value="HAD-like_sf"/>
</dbReference>
<organism evidence="1 2">
    <name type="scientific">Collibacillus ludicampi</name>
    <dbReference type="NCBI Taxonomy" id="2771369"/>
    <lineage>
        <taxon>Bacteria</taxon>
        <taxon>Bacillati</taxon>
        <taxon>Bacillota</taxon>
        <taxon>Bacilli</taxon>
        <taxon>Bacillales</taxon>
        <taxon>Alicyclobacillaceae</taxon>
        <taxon>Collibacillus</taxon>
    </lineage>
</organism>
<reference evidence="1" key="1">
    <citation type="journal article" date="2023" name="Int. J. Syst. Evol. Microbiol.">
        <title>Collibacillus ludicampi gen. nov., sp. nov., a new soil bacterium of the family Alicyclobacillaceae.</title>
        <authorList>
            <person name="Jojima T."/>
            <person name="Ioku Y."/>
            <person name="Fukuta Y."/>
            <person name="Shirasaka N."/>
            <person name="Matsumura Y."/>
            <person name="Mori M."/>
        </authorList>
    </citation>
    <scope>NUCLEOTIDE SEQUENCE</scope>
    <source>
        <strain evidence="1">TP075</strain>
    </source>
</reference>
<gene>
    <name evidence="1" type="primary">ycsE</name>
    <name evidence="1" type="ORF">DNHGIG_08900</name>
</gene>
<dbReference type="RefSeq" id="WP_282198549.1">
    <property type="nucleotide sequence ID" value="NZ_BOQE01000001.1"/>
</dbReference>
<dbReference type="GO" id="GO:0000287">
    <property type="term" value="F:magnesium ion binding"/>
    <property type="evidence" value="ECO:0007669"/>
    <property type="project" value="TreeGrafter"/>
</dbReference>
<dbReference type="InterPro" id="IPR006379">
    <property type="entry name" value="HAD-SF_hydro_IIB"/>
</dbReference>
<dbReference type="InterPro" id="IPR023214">
    <property type="entry name" value="HAD_sf"/>
</dbReference>
<dbReference type="PROSITE" id="PS01229">
    <property type="entry name" value="COF_2"/>
    <property type="match status" value="1"/>
</dbReference>
<comment type="caution">
    <text evidence="1">The sequence shown here is derived from an EMBL/GenBank/DDBJ whole genome shotgun (WGS) entry which is preliminary data.</text>
</comment>
<dbReference type="GO" id="GO:0005829">
    <property type="term" value="C:cytosol"/>
    <property type="evidence" value="ECO:0007669"/>
    <property type="project" value="TreeGrafter"/>
</dbReference>
<accession>A0AAV4LC94</accession>
<dbReference type="CDD" id="cd07516">
    <property type="entry name" value="HAD_Pase"/>
    <property type="match status" value="1"/>
</dbReference>
<keyword evidence="2" id="KW-1185">Reference proteome</keyword>
<dbReference type="GO" id="GO:0016791">
    <property type="term" value="F:phosphatase activity"/>
    <property type="evidence" value="ECO:0007669"/>
    <property type="project" value="TreeGrafter"/>
</dbReference>
<dbReference type="SFLD" id="SFLDG01140">
    <property type="entry name" value="C2.B:_Phosphomannomutase_and_P"/>
    <property type="match status" value="1"/>
</dbReference>
<dbReference type="SFLD" id="SFLDS00003">
    <property type="entry name" value="Haloacid_Dehalogenase"/>
    <property type="match status" value="1"/>
</dbReference>
<dbReference type="NCBIfam" id="TIGR01484">
    <property type="entry name" value="HAD-SF-IIB"/>
    <property type="match status" value="1"/>
</dbReference>
<dbReference type="Gene3D" id="3.40.50.1000">
    <property type="entry name" value="HAD superfamily/HAD-like"/>
    <property type="match status" value="1"/>
</dbReference>
<evidence type="ECO:0000313" key="2">
    <source>
        <dbReference type="Proteomes" id="UP001057291"/>
    </source>
</evidence>
<name>A0AAV4LC94_9BACL</name>
<dbReference type="PANTHER" id="PTHR10000:SF55">
    <property type="entry name" value="5-AMINO-6-(5-PHOSPHO-D-RIBITYLAMINO)URACIL PHOSPHATASE YCSE"/>
    <property type="match status" value="1"/>
</dbReference>
<protein>
    <submittedName>
        <fullName evidence="1">5-amino-6-(5-phospho-D-ribitylamino)uracil phosphatase YcsE</fullName>
    </submittedName>
</protein>
<dbReference type="Proteomes" id="UP001057291">
    <property type="component" value="Unassembled WGS sequence"/>
</dbReference>